<feature type="signal peptide" evidence="8">
    <location>
        <begin position="1"/>
        <end position="24"/>
    </location>
</feature>
<dbReference type="Pfam" id="PF06814">
    <property type="entry name" value="GOST_TM"/>
    <property type="match status" value="1"/>
</dbReference>
<evidence type="ECO:0000256" key="3">
    <source>
        <dbReference type="ARBA" id="ARBA00022729"/>
    </source>
</evidence>
<dbReference type="GO" id="GO:0005794">
    <property type="term" value="C:Golgi apparatus"/>
    <property type="evidence" value="ECO:0007669"/>
    <property type="project" value="TreeGrafter"/>
</dbReference>
<feature type="transmembrane region" description="Helical" evidence="7">
    <location>
        <begin position="392"/>
        <end position="412"/>
    </location>
</feature>
<feature type="transmembrane region" description="Helical" evidence="7">
    <location>
        <begin position="312"/>
        <end position="334"/>
    </location>
</feature>
<feature type="transmembrane region" description="Helical" evidence="7">
    <location>
        <begin position="234"/>
        <end position="254"/>
    </location>
</feature>
<dbReference type="Proteomes" id="UP001165122">
    <property type="component" value="Unassembled WGS sequence"/>
</dbReference>
<dbReference type="InterPro" id="IPR053937">
    <property type="entry name" value="GOST_TM"/>
</dbReference>
<evidence type="ECO:0000256" key="6">
    <source>
        <dbReference type="SAM" id="MobiDB-lite"/>
    </source>
</evidence>
<keyword evidence="2 7" id="KW-0812">Transmembrane</keyword>
<feature type="transmembrane region" description="Helical" evidence="7">
    <location>
        <begin position="424"/>
        <end position="441"/>
    </location>
</feature>
<evidence type="ECO:0000256" key="2">
    <source>
        <dbReference type="ARBA" id="ARBA00022692"/>
    </source>
</evidence>
<keyword evidence="4 7" id="KW-1133">Transmembrane helix</keyword>
<feature type="chain" id="PRO_5040762505" description="GOST seven transmembrane domain-containing protein" evidence="8">
    <location>
        <begin position="25"/>
        <end position="489"/>
    </location>
</feature>
<evidence type="ECO:0000259" key="9">
    <source>
        <dbReference type="Pfam" id="PF06814"/>
    </source>
</evidence>
<evidence type="ECO:0000256" key="5">
    <source>
        <dbReference type="ARBA" id="ARBA00023136"/>
    </source>
</evidence>
<keyword evidence="5 7" id="KW-0472">Membrane</keyword>
<accession>A0A9W7AI93</accession>
<evidence type="ECO:0000256" key="7">
    <source>
        <dbReference type="SAM" id="Phobius"/>
    </source>
</evidence>
<feature type="transmembrane region" description="Helical" evidence="7">
    <location>
        <begin position="194"/>
        <end position="213"/>
    </location>
</feature>
<evidence type="ECO:0000256" key="4">
    <source>
        <dbReference type="ARBA" id="ARBA00022989"/>
    </source>
</evidence>
<proteinExistence type="predicted"/>
<dbReference type="EMBL" id="BRXW01000660">
    <property type="protein sequence ID" value="GMH72762.1"/>
    <property type="molecule type" value="Genomic_DNA"/>
</dbReference>
<dbReference type="AlphaFoldDB" id="A0A9W7AI93"/>
<feature type="region of interest" description="Disordered" evidence="6">
    <location>
        <begin position="452"/>
        <end position="489"/>
    </location>
</feature>
<evidence type="ECO:0000256" key="8">
    <source>
        <dbReference type="SAM" id="SignalP"/>
    </source>
</evidence>
<organism evidence="10 11">
    <name type="scientific">Triparma laevis f. longispina</name>
    <dbReference type="NCBI Taxonomy" id="1714387"/>
    <lineage>
        <taxon>Eukaryota</taxon>
        <taxon>Sar</taxon>
        <taxon>Stramenopiles</taxon>
        <taxon>Ochrophyta</taxon>
        <taxon>Bolidophyceae</taxon>
        <taxon>Parmales</taxon>
        <taxon>Triparmaceae</taxon>
        <taxon>Triparma</taxon>
    </lineage>
</organism>
<comment type="caution">
    <text evidence="10">The sequence shown here is derived from an EMBL/GenBank/DDBJ whole genome shotgun (WGS) entry which is preliminary data.</text>
</comment>
<keyword evidence="3 8" id="KW-0732">Signal</keyword>
<reference evidence="11" key="1">
    <citation type="journal article" date="2023" name="Commun. Biol.">
        <title>Genome analysis of Parmales, the sister group of diatoms, reveals the evolutionary specialization of diatoms from phago-mixotrophs to photoautotrophs.</title>
        <authorList>
            <person name="Ban H."/>
            <person name="Sato S."/>
            <person name="Yoshikawa S."/>
            <person name="Yamada K."/>
            <person name="Nakamura Y."/>
            <person name="Ichinomiya M."/>
            <person name="Sato N."/>
            <person name="Blanc-Mathieu R."/>
            <person name="Endo H."/>
            <person name="Kuwata A."/>
            <person name="Ogata H."/>
        </authorList>
    </citation>
    <scope>NUCLEOTIDE SEQUENCE [LARGE SCALE GENOMIC DNA]</scope>
    <source>
        <strain evidence="11">NIES 3700</strain>
    </source>
</reference>
<dbReference type="OrthoDB" id="29657at2759"/>
<protein>
    <recommendedName>
        <fullName evidence="9">GOST seven transmembrane domain-containing protein</fullName>
    </recommendedName>
</protein>
<feature type="compositionally biased region" description="Polar residues" evidence="6">
    <location>
        <begin position="480"/>
        <end position="489"/>
    </location>
</feature>
<feature type="domain" description="GOST seven transmembrane" evidence="9">
    <location>
        <begin position="190"/>
        <end position="448"/>
    </location>
</feature>
<dbReference type="PANTHER" id="PTHR21229:SF2">
    <property type="entry name" value="RE59932P"/>
    <property type="match status" value="1"/>
</dbReference>
<evidence type="ECO:0000313" key="10">
    <source>
        <dbReference type="EMBL" id="GMH72762.1"/>
    </source>
</evidence>
<dbReference type="PANTHER" id="PTHR21229">
    <property type="entry name" value="LUNG SEVEN TRANSMEMBRANE RECEPTOR"/>
    <property type="match status" value="1"/>
</dbReference>
<comment type="subcellular location">
    <subcellularLocation>
        <location evidence="1">Membrane</location>
        <topology evidence="1">Multi-pass membrane protein</topology>
    </subcellularLocation>
</comment>
<keyword evidence="11" id="KW-1185">Reference proteome</keyword>
<evidence type="ECO:0000256" key="1">
    <source>
        <dbReference type="ARBA" id="ARBA00004141"/>
    </source>
</evidence>
<name>A0A9W7AI93_9STRA</name>
<sequence>MLSSILPLLLPLLTLLSLLTPTLSFSAHDSYSLIRQTTSLISFTPTGFGFAPGGIANLTSLSFYIAGSVTSEENWEAYFLLRRYDNEERFLEEFSEAEDNKICMATSESLISPTDILLDLSDPSLWQTPLTSTTTFTEETQGLYFLTFQRCRPEGEDKKHKLSLKFHHHFCNLGTDLHTCNDHLSEGEQPLPTLYLLFGFAYTLSLLLWFYIIKKAKSSETSSSGSRLIVKDIKVHHVHHVMTFLLVVKVMTVYCDALRWHYIRWTGSGEAWSVFFYFFSFLKGMMLFLVILLIGSGWSFVKPFLSDKEKKIVFVVLFLQVFDNIAILALSGQIEGTSSYISWSQILHLIDLICCAAVIFPIFWQIRRLEEAVAADELAEHSIRKLTLFKQFYQLVVAYIYFTRIIALLISTNLGYKHAWLQEFMTEGVTLLFYMLVGYKFRPIEKNPYLQVKGDSDDEDEGLNLEEFGLNEGDDDDEMSNPSTGPNAL</sequence>
<evidence type="ECO:0000313" key="11">
    <source>
        <dbReference type="Proteomes" id="UP001165122"/>
    </source>
</evidence>
<dbReference type="InterPro" id="IPR009637">
    <property type="entry name" value="GPR107/GPR108-like"/>
</dbReference>
<dbReference type="GO" id="GO:0016020">
    <property type="term" value="C:membrane"/>
    <property type="evidence" value="ECO:0007669"/>
    <property type="project" value="UniProtKB-SubCell"/>
</dbReference>
<feature type="transmembrane region" description="Helical" evidence="7">
    <location>
        <begin position="346"/>
        <end position="364"/>
    </location>
</feature>
<feature type="transmembrane region" description="Helical" evidence="7">
    <location>
        <begin position="274"/>
        <end position="300"/>
    </location>
</feature>
<gene>
    <name evidence="10" type="ORF">TrLO_g7001</name>
</gene>